<proteinExistence type="predicted"/>
<feature type="compositionally biased region" description="Acidic residues" evidence="1">
    <location>
        <begin position="275"/>
        <end position="286"/>
    </location>
</feature>
<dbReference type="Proteomes" id="UP001063166">
    <property type="component" value="Unassembled WGS sequence"/>
</dbReference>
<dbReference type="OrthoDB" id="1897642at2759"/>
<feature type="compositionally biased region" description="Low complexity" evidence="1">
    <location>
        <begin position="163"/>
        <end position="176"/>
    </location>
</feature>
<feature type="compositionally biased region" description="Basic and acidic residues" evidence="1">
    <location>
        <begin position="105"/>
        <end position="114"/>
    </location>
</feature>
<keyword evidence="3" id="KW-1185">Reference proteome</keyword>
<organism evidence="2 3">
    <name type="scientific">Lyophyllum shimeji</name>
    <name type="common">Hon-shimeji</name>
    <name type="synonym">Tricholoma shimeji</name>
    <dbReference type="NCBI Taxonomy" id="47721"/>
    <lineage>
        <taxon>Eukaryota</taxon>
        <taxon>Fungi</taxon>
        <taxon>Dikarya</taxon>
        <taxon>Basidiomycota</taxon>
        <taxon>Agaricomycotina</taxon>
        <taxon>Agaricomycetes</taxon>
        <taxon>Agaricomycetidae</taxon>
        <taxon>Agaricales</taxon>
        <taxon>Tricholomatineae</taxon>
        <taxon>Lyophyllaceae</taxon>
        <taxon>Lyophyllum</taxon>
    </lineage>
</organism>
<feature type="compositionally biased region" description="Basic and acidic residues" evidence="1">
    <location>
        <begin position="152"/>
        <end position="162"/>
    </location>
</feature>
<reference evidence="2" key="1">
    <citation type="submission" date="2022-07" db="EMBL/GenBank/DDBJ databases">
        <title>The genome of Lyophyllum shimeji provides insight into the initial evolution of ectomycorrhizal fungal genome.</title>
        <authorList>
            <person name="Kobayashi Y."/>
            <person name="Shibata T."/>
            <person name="Hirakawa H."/>
            <person name="Shigenobu S."/>
            <person name="Nishiyama T."/>
            <person name="Yamada A."/>
            <person name="Hasebe M."/>
            <person name="Kawaguchi M."/>
        </authorList>
    </citation>
    <scope>NUCLEOTIDE SEQUENCE</scope>
    <source>
        <strain evidence="2">AT787</strain>
    </source>
</reference>
<feature type="region of interest" description="Disordered" evidence="1">
    <location>
        <begin position="265"/>
        <end position="361"/>
    </location>
</feature>
<evidence type="ECO:0000313" key="3">
    <source>
        <dbReference type="Proteomes" id="UP001063166"/>
    </source>
</evidence>
<name>A0A9P3PCN7_LYOSH</name>
<feature type="region of interest" description="Disordered" evidence="1">
    <location>
        <begin position="214"/>
        <end position="243"/>
    </location>
</feature>
<accession>A0A9P3PCN7</accession>
<feature type="compositionally biased region" description="Basic and acidic residues" evidence="1">
    <location>
        <begin position="287"/>
        <end position="298"/>
    </location>
</feature>
<dbReference type="EMBL" id="BRPK01000001">
    <property type="protein sequence ID" value="GLB33620.1"/>
    <property type="molecule type" value="Genomic_DNA"/>
</dbReference>
<protein>
    <submittedName>
        <fullName evidence="2">Uncharacterized protein</fullName>
    </submittedName>
</protein>
<evidence type="ECO:0000256" key="1">
    <source>
        <dbReference type="SAM" id="MobiDB-lite"/>
    </source>
</evidence>
<feature type="compositionally biased region" description="Basic residues" evidence="1">
    <location>
        <begin position="350"/>
        <end position="361"/>
    </location>
</feature>
<comment type="caution">
    <text evidence="2">The sequence shown here is derived from an EMBL/GenBank/DDBJ whole genome shotgun (WGS) entry which is preliminary data.</text>
</comment>
<dbReference type="AlphaFoldDB" id="A0A9P3PCN7"/>
<evidence type="ECO:0000313" key="2">
    <source>
        <dbReference type="EMBL" id="GLB33620.1"/>
    </source>
</evidence>
<feature type="region of interest" description="Disordered" evidence="1">
    <location>
        <begin position="100"/>
        <end position="191"/>
    </location>
</feature>
<feature type="compositionally biased region" description="Low complexity" evidence="1">
    <location>
        <begin position="265"/>
        <end position="274"/>
    </location>
</feature>
<gene>
    <name evidence="2" type="ORF">LshimejAT787_0105040</name>
</gene>
<feature type="compositionally biased region" description="Polar residues" evidence="1">
    <location>
        <begin position="121"/>
        <end position="136"/>
    </location>
</feature>
<sequence>MDRLATTSTASASKRERLLSEASSFVPKKARVSVHRTFITSLAQTGKRIVGQPLLFNDGLVVTRQTKTLERLTSSESSCEPHDASFKQIEGHSLSETVRAGKGCRSADRKVIKSDDEDPTNCLTSSSTRPDTTTELTVCHSVPPRHRKIKIVSRERTQRKVPLDGLSGTTLDDTTTPPRPQQDDPTSDMEISSLEAPEAEVIPDSLYGSLNRTVYESSSEGGSEDEGSSSPPSPRPTRRSPMRTAILNNPMDYHWTMETPRLDFDSPCSSSSYDSSEEEPTDDDSESTIRIRSGDRTVRSAQEIRSCARPPTSLARDQPSSRRRPSRTRGSQPVVMPRPTSPPDENPSRKLPRAPHNRSRRILVPQSDELPIVTISMRADAQFFDRKKRCRISACSLPASEVYRKVIDACVIRDTVVIGYGDGPHQVSLIPLIKEAKPSMVHLDHLPHRPRWDLKRNHARHATKGAALLSCIAPARSGGSAIEFFTGAYDRSIKRSTVRGRNVESTTVTRCLTVPYALGSRDRKLFYSAGAKLSVMDLDHLTARPTAVDFSNRICQIHIHPNMANITILEVNHLEEQILVFDDQVRSPRTARSTGVAPVCIWDYRNTKKPTLVTRALQGKIFHTAITGSEVISFARDSLSFLDFQGRPL</sequence>